<dbReference type="OrthoDB" id="598035at2"/>
<evidence type="ECO:0000256" key="1">
    <source>
        <dbReference type="SAM" id="Coils"/>
    </source>
</evidence>
<dbReference type="Proteomes" id="UP000324376">
    <property type="component" value="Unassembled WGS sequence"/>
</dbReference>
<reference evidence="3 4" key="1">
    <citation type="submission" date="2019-07" db="EMBL/GenBank/DDBJ databases">
        <title>Genomic Encyclopedia of Archaeal and Bacterial Type Strains, Phase II (KMG-II): from individual species to whole genera.</title>
        <authorList>
            <person name="Goeker M."/>
        </authorList>
    </citation>
    <scope>NUCLEOTIDE SEQUENCE [LARGE SCALE GENOMIC DNA]</scope>
    <source>
        <strain evidence="3 4">DSM 17527</strain>
    </source>
</reference>
<protein>
    <submittedName>
        <fullName evidence="3">YtxH-like protein</fullName>
    </submittedName>
</protein>
<dbReference type="InterPro" id="IPR024623">
    <property type="entry name" value="YtxH"/>
</dbReference>
<dbReference type="EMBL" id="VNHU01000001">
    <property type="protein sequence ID" value="TYP76910.1"/>
    <property type="molecule type" value="Genomic_DNA"/>
</dbReference>
<sequence>MSSSGNTGNTLLALVTGAIIGAGVGLLYAPESGDKTRKKLKKGAKDAQLKLNQKYQETASIIGEKAAKAKVEFESKLEETLSNASYKADDILLAMENKLEELRKKNAKLHKEVTVEKAKTSANKAVV</sequence>
<gene>
    <name evidence="3" type="ORF">BD809_10155</name>
</gene>
<keyword evidence="2" id="KW-0812">Transmembrane</keyword>
<keyword evidence="1" id="KW-0175">Coiled coil</keyword>
<dbReference type="Pfam" id="PF12732">
    <property type="entry name" value="YtxH"/>
    <property type="match status" value="1"/>
</dbReference>
<keyword evidence="2" id="KW-1133">Transmembrane helix</keyword>
<proteinExistence type="predicted"/>
<keyword evidence="4" id="KW-1185">Reference proteome</keyword>
<evidence type="ECO:0000256" key="2">
    <source>
        <dbReference type="SAM" id="Phobius"/>
    </source>
</evidence>
<evidence type="ECO:0000313" key="3">
    <source>
        <dbReference type="EMBL" id="TYP76910.1"/>
    </source>
</evidence>
<organism evidence="3 4">
    <name type="scientific">Aquimarina intermedia</name>
    <dbReference type="NCBI Taxonomy" id="350814"/>
    <lineage>
        <taxon>Bacteria</taxon>
        <taxon>Pseudomonadati</taxon>
        <taxon>Bacteroidota</taxon>
        <taxon>Flavobacteriia</taxon>
        <taxon>Flavobacteriales</taxon>
        <taxon>Flavobacteriaceae</taxon>
        <taxon>Aquimarina</taxon>
    </lineage>
</organism>
<feature type="transmembrane region" description="Helical" evidence="2">
    <location>
        <begin position="12"/>
        <end position="29"/>
    </location>
</feature>
<evidence type="ECO:0000313" key="4">
    <source>
        <dbReference type="Proteomes" id="UP000324376"/>
    </source>
</evidence>
<dbReference type="InterPro" id="IPR052928">
    <property type="entry name" value="Desiccation-related_membrane"/>
</dbReference>
<feature type="coiled-coil region" evidence="1">
    <location>
        <begin position="92"/>
        <end position="119"/>
    </location>
</feature>
<name>A0A5S5CEY8_9FLAO</name>
<dbReference type="PANTHER" id="PTHR35792">
    <property type="entry name" value="GENERAL STRESS PROTEIN"/>
    <property type="match status" value="1"/>
</dbReference>
<dbReference type="RefSeq" id="WP_148780950.1">
    <property type="nucleotide sequence ID" value="NZ_VNHU01000001.1"/>
</dbReference>
<dbReference type="AlphaFoldDB" id="A0A5S5CEY8"/>
<comment type="caution">
    <text evidence="3">The sequence shown here is derived from an EMBL/GenBank/DDBJ whole genome shotgun (WGS) entry which is preliminary data.</text>
</comment>
<accession>A0A5S5CEY8</accession>
<dbReference type="PANTHER" id="PTHR35792:SF2">
    <property type="entry name" value="GENERAL STRESS PROTEIN"/>
    <property type="match status" value="1"/>
</dbReference>
<keyword evidence="2" id="KW-0472">Membrane</keyword>